<dbReference type="EMBL" id="CVRI01000044">
    <property type="protein sequence ID" value="CRK96854.1"/>
    <property type="molecule type" value="Genomic_DNA"/>
</dbReference>
<keyword evidence="2" id="KW-1185">Reference proteome</keyword>
<proteinExistence type="predicted"/>
<accession>A0A1J1ID18</accession>
<dbReference type="Proteomes" id="UP000183832">
    <property type="component" value="Unassembled WGS sequence"/>
</dbReference>
<protein>
    <submittedName>
        <fullName evidence="1">CLUMA_CG010067, isoform A</fullName>
    </submittedName>
</protein>
<dbReference type="AlphaFoldDB" id="A0A1J1ID18"/>
<name>A0A1J1ID18_9DIPT</name>
<sequence length="203" mass="23581">MAASSDSTSLSISSPSNENLMDNYVKSIVLMLKRVKDFNKLFSQSLEENRKLAKDLWNLIARYNIIQSIANDPYPEIQKEELLCEMIVTIQETSNSIYLSMKNIRNELNNLNQLLRDLQSNSLSIDWNATSNPDIKGNVKYRPITQYLEEIADNLCKLQLCKNNLSGVNKYYRKIVNPFEDLVEKERFRHDLVHKGTTHLYCK</sequence>
<organism evidence="1 2">
    <name type="scientific">Clunio marinus</name>
    <dbReference type="NCBI Taxonomy" id="568069"/>
    <lineage>
        <taxon>Eukaryota</taxon>
        <taxon>Metazoa</taxon>
        <taxon>Ecdysozoa</taxon>
        <taxon>Arthropoda</taxon>
        <taxon>Hexapoda</taxon>
        <taxon>Insecta</taxon>
        <taxon>Pterygota</taxon>
        <taxon>Neoptera</taxon>
        <taxon>Endopterygota</taxon>
        <taxon>Diptera</taxon>
        <taxon>Nematocera</taxon>
        <taxon>Chironomoidea</taxon>
        <taxon>Chironomidae</taxon>
        <taxon>Clunio</taxon>
    </lineage>
</organism>
<reference evidence="1 2" key="1">
    <citation type="submission" date="2015-04" db="EMBL/GenBank/DDBJ databases">
        <authorList>
            <person name="Syromyatnikov M.Y."/>
            <person name="Popov V.N."/>
        </authorList>
    </citation>
    <scope>NUCLEOTIDE SEQUENCE [LARGE SCALE GENOMIC DNA]</scope>
</reference>
<evidence type="ECO:0000313" key="1">
    <source>
        <dbReference type="EMBL" id="CRK96854.1"/>
    </source>
</evidence>
<dbReference type="OrthoDB" id="10479370at2759"/>
<gene>
    <name evidence="1" type="ORF">CLUMA_CG010067</name>
</gene>
<evidence type="ECO:0000313" key="2">
    <source>
        <dbReference type="Proteomes" id="UP000183832"/>
    </source>
</evidence>